<dbReference type="AlphaFoldDB" id="A0A1Y0B028"/>
<organism evidence="1">
    <name type="scientific">Utricularia reniformis</name>
    <dbReference type="NCBI Taxonomy" id="192314"/>
    <lineage>
        <taxon>Eukaryota</taxon>
        <taxon>Viridiplantae</taxon>
        <taxon>Streptophyta</taxon>
        <taxon>Embryophyta</taxon>
        <taxon>Tracheophyta</taxon>
        <taxon>Spermatophyta</taxon>
        <taxon>Magnoliopsida</taxon>
        <taxon>eudicotyledons</taxon>
        <taxon>Gunneridae</taxon>
        <taxon>Pentapetalae</taxon>
        <taxon>asterids</taxon>
        <taxon>lamiids</taxon>
        <taxon>Lamiales</taxon>
        <taxon>Lentibulariaceae</taxon>
        <taxon>Utricularia</taxon>
    </lineage>
</organism>
<evidence type="ECO:0000313" key="1">
    <source>
        <dbReference type="EMBL" id="ART30767.1"/>
    </source>
</evidence>
<dbReference type="EMBL" id="KY774314">
    <property type="protein sequence ID" value="ART30767.1"/>
    <property type="molecule type" value="Genomic_DNA"/>
</dbReference>
<sequence length="40" mass="4680">MRAGVSGWESCPFHYSTWFYFLDWLPIPGKPLNQELDYGA</sequence>
<accession>A0A1Y0B028</accession>
<reference evidence="1" key="1">
    <citation type="submission" date="2017-03" db="EMBL/GenBank/DDBJ databases">
        <title>The mitochondrial genome of the carnivorous plant Utricularia reniformis (Lentibulariaceae): structure, comparative analysis and evolutionary landmarks.</title>
        <authorList>
            <person name="Silva S.R."/>
            <person name="Alvarenga D.O."/>
            <person name="Michael T.P."/>
            <person name="Miranda V.F.O."/>
            <person name="Varani A.M."/>
        </authorList>
    </citation>
    <scope>NUCLEOTIDE SEQUENCE</scope>
</reference>
<proteinExistence type="predicted"/>
<keyword evidence="1" id="KW-0496">Mitochondrion</keyword>
<geneLocation type="mitochondrion" evidence="1"/>
<name>A0A1Y0B028_9LAMI</name>
<protein>
    <submittedName>
        <fullName evidence="1">Uncharacterized protein</fullName>
    </submittedName>
</protein>
<gene>
    <name evidence="1" type="ORF">AEK19_MT0511</name>
</gene>